<gene>
    <name evidence="7" type="primary">Tret1_4</name>
    <name evidence="6" type="ORF">Anas_10008</name>
    <name evidence="7" type="ORF">Anas_14432</name>
</gene>
<sequence length="120" mass="13017">MTNSPALLPQYFAAFCATLGAMGVGTILGYSSPAGVILMKYNGNNDTESDLYLTKAQNSWVSSVANLGALIGCPFAGFCIDFLGRRGTILYSVFPVTIGWAYGEKLHNDLGWKINHWFIL</sequence>
<dbReference type="PROSITE" id="PS00216">
    <property type="entry name" value="SUGAR_TRANSPORT_1"/>
    <property type="match status" value="1"/>
</dbReference>
<comment type="subcellular location">
    <subcellularLocation>
        <location evidence="1">Membrane</location>
        <topology evidence="1">Multi-pass membrane protein</topology>
    </subcellularLocation>
</comment>
<dbReference type="EMBL" id="SEYY01016539">
    <property type="protein sequence ID" value="KAB7499807.1"/>
    <property type="molecule type" value="Genomic_DNA"/>
</dbReference>
<dbReference type="InterPro" id="IPR050549">
    <property type="entry name" value="MFS_Trehalose_Transporter"/>
</dbReference>
<dbReference type="EMBL" id="SEYY01020400">
    <property type="protein sequence ID" value="KAB7497333.1"/>
    <property type="molecule type" value="Genomic_DNA"/>
</dbReference>
<proteinExistence type="predicted"/>
<protein>
    <submittedName>
        <fullName evidence="7">Facilitated trehalose transporter Tret1</fullName>
    </submittedName>
</protein>
<evidence type="ECO:0000256" key="1">
    <source>
        <dbReference type="ARBA" id="ARBA00004141"/>
    </source>
</evidence>
<keyword evidence="4 5" id="KW-0472">Membrane</keyword>
<feature type="transmembrane region" description="Helical" evidence="5">
    <location>
        <begin position="59"/>
        <end position="83"/>
    </location>
</feature>
<dbReference type="InterPro" id="IPR036259">
    <property type="entry name" value="MFS_trans_sf"/>
</dbReference>
<keyword evidence="8" id="KW-1185">Reference proteome</keyword>
<dbReference type="SUPFAM" id="SSF103473">
    <property type="entry name" value="MFS general substrate transporter"/>
    <property type="match status" value="1"/>
</dbReference>
<name>A0A5N5T0V9_9CRUS</name>
<reference evidence="7 8" key="1">
    <citation type="journal article" date="2019" name="PLoS Biol.">
        <title>Sex chromosomes control vertical transmission of feminizing Wolbachia symbionts in an isopod.</title>
        <authorList>
            <person name="Becking T."/>
            <person name="Chebbi M.A."/>
            <person name="Giraud I."/>
            <person name="Moumen B."/>
            <person name="Laverre T."/>
            <person name="Caubet Y."/>
            <person name="Peccoud J."/>
            <person name="Gilbert C."/>
            <person name="Cordaux R."/>
        </authorList>
    </citation>
    <scope>NUCLEOTIDE SEQUENCE [LARGE SCALE GENOMIC DNA]</scope>
    <source>
        <strain evidence="7">ANa2</strain>
        <tissue evidence="7">Whole body excluding digestive tract and cuticle</tissue>
    </source>
</reference>
<evidence type="ECO:0000313" key="8">
    <source>
        <dbReference type="Proteomes" id="UP000326759"/>
    </source>
</evidence>
<dbReference type="Gene3D" id="1.20.1250.20">
    <property type="entry name" value="MFS general substrate transporter like domains"/>
    <property type="match status" value="1"/>
</dbReference>
<dbReference type="PANTHER" id="PTHR48021:SF1">
    <property type="entry name" value="GH07001P-RELATED"/>
    <property type="match status" value="1"/>
</dbReference>
<dbReference type="InterPro" id="IPR005829">
    <property type="entry name" value="Sugar_transporter_CS"/>
</dbReference>
<dbReference type="PANTHER" id="PTHR48021">
    <property type="match status" value="1"/>
</dbReference>
<comment type="caution">
    <text evidence="7">The sequence shown here is derived from an EMBL/GenBank/DDBJ whole genome shotgun (WGS) entry which is preliminary data.</text>
</comment>
<accession>A0A5N5T0V9</accession>
<evidence type="ECO:0000256" key="3">
    <source>
        <dbReference type="ARBA" id="ARBA00022989"/>
    </source>
</evidence>
<dbReference type="Pfam" id="PF00083">
    <property type="entry name" value="Sugar_tr"/>
    <property type="match status" value="1"/>
</dbReference>
<keyword evidence="2 5" id="KW-0812">Transmembrane</keyword>
<dbReference type="GO" id="GO:0022857">
    <property type="term" value="F:transmembrane transporter activity"/>
    <property type="evidence" value="ECO:0007669"/>
    <property type="project" value="InterPro"/>
</dbReference>
<feature type="transmembrane region" description="Helical" evidence="5">
    <location>
        <begin position="12"/>
        <end position="39"/>
    </location>
</feature>
<dbReference type="GO" id="GO:0016020">
    <property type="term" value="C:membrane"/>
    <property type="evidence" value="ECO:0007669"/>
    <property type="project" value="UniProtKB-SubCell"/>
</dbReference>
<evidence type="ECO:0000256" key="4">
    <source>
        <dbReference type="ARBA" id="ARBA00023136"/>
    </source>
</evidence>
<keyword evidence="3 5" id="KW-1133">Transmembrane helix</keyword>
<evidence type="ECO:0000313" key="7">
    <source>
        <dbReference type="EMBL" id="KAB7499807.1"/>
    </source>
</evidence>
<dbReference type="InterPro" id="IPR005828">
    <property type="entry name" value="MFS_sugar_transport-like"/>
</dbReference>
<dbReference type="OrthoDB" id="8120565at2759"/>
<dbReference type="AlphaFoldDB" id="A0A5N5T0V9"/>
<dbReference type="Proteomes" id="UP000326759">
    <property type="component" value="Unassembled WGS sequence"/>
</dbReference>
<evidence type="ECO:0000256" key="5">
    <source>
        <dbReference type="SAM" id="Phobius"/>
    </source>
</evidence>
<organism evidence="7 8">
    <name type="scientific">Armadillidium nasatum</name>
    <dbReference type="NCBI Taxonomy" id="96803"/>
    <lineage>
        <taxon>Eukaryota</taxon>
        <taxon>Metazoa</taxon>
        <taxon>Ecdysozoa</taxon>
        <taxon>Arthropoda</taxon>
        <taxon>Crustacea</taxon>
        <taxon>Multicrustacea</taxon>
        <taxon>Malacostraca</taxon>
        <taxon>Eumalacostraca</taxon>
        <taxon>Peracarida</taxon>
        <taxon>Isopoda</taxon>
        <taxon>Oniscidea</taxon>
        <taxon>Crinocheta</taxon>
        <taxon>Armadillidiidae</taxon>
        <taxon>Armadillidium</taxon>
    </lineage>
</organism>
<evidence type="ECO:0000313" key="6">
    <source>
        <dbReference type="EMBL" id="KAB7497333.1"/>
    </source>
</evidence>
<evidence type="ECO:0000256" key="2">
    <source>
        <dbReference type="ARBA" id="ARBA00022692"/>
    </source>
</evidence>